<reference evidence="3 4" key="2">
    <citation type="submission" date="2011-10" db="EMBL/GenBank/DDBJ databases">
        <title>The Genome Sequence of Simonsiella muelleri ATCC 29453.</title>
        <authorList>
            <consortium name="The Broad Institute Genome Sequencing Platform"/>
            <consortium name="The Broad Institute Genome Sequencing Center for Infectious Disease"/>
            <person name="Earl A."/>
            <person name="Ward D."/>
            <person name="Feldgarden M."/>
            <person name="Gevers D."/>
            <person name="Izard J."/>
            <person name="Baranova O.V."/>
            <person name="Blanton J.M."/>
            <person name="Tanner A.C."/>
            <person name="Dewhirst F."/>
            <person name="Young S.K."/>
            <person name="Zeng Q."/>
            <person name="Gargeya S."/>
            <person name="Fitzgerald M."/>
            <person name="Haas B."/>
            <person name="Abouelleil A."/>
            <person name="Alvarado L."/>
            <person name="Arachchi H.M."/>
            <person name="Berlin A."/>
            <person name="Brown A."/>
            <person name="Chapman S.B."/>
            <person name="Chen Z."/>
            <person name="Dunbar C."/>
            <person name="Freedman E."/>
            <person name="Gearin G."/>
            <person name="Goldberg J."/>
            <person name="Griggs A."/>
            <person name="Gujja S."/>
            <person name="Heiman D."/>
            <person name="Howarth C."/>
            <person name="Larson L."/>
            <person name="Lui A."/>
            <person name="MacDonald P.J.P."/>
            <person name="Montmayeur A."/>
            <person name="Murphy C."/>
            <person name="Neiman D."/>
            <person name="Pearson M."/>
            <person name="Priest M."/>
            <person name="Roberts A."/>
            <person name="Saif S."/>
            <person name="Shea T."/>
            <person name="Shenoy N."/>
            <person name="Sisk P."/>
            <person name="Stolte C."/>
            <person name="Sykes S."/>
            <person name="Wortman J."/>
            <person name="Nusbaum C."/>
            <person name="Birren B."/>
        </authorList>
    </citation>
    <scope>NUCLEOTIDE SEQUENCE [LARGE SCALE GENOMIC DNA]</scope>
    <source>
        <strain evidence="3 4">ATCC 29453</strain>
    </source>
</reference>
<dbReference type="KEGG" id="smur:BWP33_02430"/>
<proteinExistence type="predicted"/>
<comment type="caution">
    <text evidence="3">The sequence shown here is derived from an EMBL/GenBank/DDBJ whole genome shotgun (WGS) entry which is preliminary data.</text>
</comment>
<evidence type="ECO:0000313" key="3">
    <source>
        <dbReference type="EMBL" id="EFG31634.2"/>
    </source>
</evidence>
<dbReference type="OrthoDB" id="8613955at2"/>
<name>V9HMS5_9NEIS</name>
<evidence type="ECO:0000256" key="2">
    <source>
        <dbReference type="SAM" id="Phobius"/>
    </source>
</evidence>
<evidence type="ECO:0000256" key="1">
    <source>
        <dbReference type="SAM" id="MobiDB-lite"/>
    </source>
</evidence>
<dbReference type="Proteomes" id="UP000017813">
    <property type="component" value="Unassembled WGS sequence"/>
</dbReference>
<evidence type="ECO:0000313" key="4">
    <source>
        <dbReference type="Proteomes" id="UP000017813"/>
    </source>
</evidence>
<sequence>MSGDFNPDSNFKIIVLGIALVLFGATAYLGYRFIVEAERSASGINQEPSFNKGKDLDFSHFQDSIPLPSNHQIRMAINHDGTSMGDDLEIKAGEFAYQYSQPVIRIALHNRGGFAISSAAVSLSLFLDDAKEAVANAVGVPILFNKPLLPEEDTVVSVPVSGDLWQNENVRRASSRRVLVQIISVSNGDNENAEYTQTSQGVYLTQTGNDWRVAADTTPSNRVASTVSSSAPPPDFADPTAGMNLTIPQPIPAIPIEPVTDLKIDKIDDNTDDLFYSNQLNNDAFRQPENNSPSSDSLPEQTGVISYEFKEFKK</sequence>
<dbReference type="eggNOG" id="ENOG5032X6I">
    <property type="taxonomic scope" value="Bacteria"/>
</dbReference>
<feature type="transmembrane region" description="Helical" evidence="2">
    <location>
        <begin position="12"/>
        <end position="31"/>
    </location>
</feature>
<keyword evidence="2" id="KW-0812">Transmembrane</keyword>
<dbReference type="AlphaFoldDB" id="V9HMS5"/>
<protein>
    <submittedName>
        <fullName evidence="3">Uncharacterized protein</fullName>
    </submittedName>
</protein>
<dbReference type="STRING" id="641147.HMPREF9021_00029"/>
<reference evidence="3 4" key="1">
    <citation type="submission" date="2010-03" db="EMBL/GenBank/DDBJ databases">
        <authorList>
            <consortium name="The Broad Institute Genome Sequencing Platform"/>
            <person name="Ward D."/>
            <person name="Earl A."/>
            <person name="Feldgarden M."/>
            <person name="Gevers D."/>
            <person name="Young S."/>
            <person name="Zeng Q."/>
            <person name="Koehrsen M."/>
            <person name="Alvarado L."/>
            <person name="Berlin A.M."/>
            <person name="Borenstein D."/>
            <person name="Chapman S.B."/>
            <person name="Chen Z."/>
            <person name="Engels R."/>
            <person name="Freedman E."/>
            <person name="Gellesch M."/>
            <person name="Goldberg J."/>
            <person name="Griggs A."/>
            <person name="Gujja S."/>
            <person name="Heilman E.R."/>
            <person name="Heiman D.I."/>
            <person name="Hepburn T.A."/>
            <person name="Howarth C."/>
            <person name="Jen D."/>
            <person name="Larson L."/>
            <person name="Mehta T."/>
            <person name="Park D."/>
            <person name="Pearson M."/>
            <person name="Richards J."/>
            <person name="Roberts A."/>
            <person name="Saif S."/>
            <person name="Shea T.D."/>
            <person name="Shenoy N."/>
            <person name="Sisk P."/>
            <person name="Stolte C."/>
            <person name="Sykes S.N."/>
            <person name="Walk T."/>
            <person name="White J."/>
            <person name="Yandava C."/>
            <person name="Izard J."/>
            <person name="Baranova O.V."/>
            <person name="Blanton J.M."/>
            <person name="Tanner A.C."/>
            <person name="Dewhirst F."/>
            <person name="Haas B."/>
            <person name="Nusbaum C."/>
            <person name="Birren B."/>
        </authorList>
    </citation>
    <scope>NUCLEOTIDE SEQUENCE [LARGE SCALE GENOMIC DNA]</scope>
    <source>
        <strain evidence="3 4">ATCC 29453</strain>
    </source>
</reference>
<organism evidence="3 4">
    <name type="scientific">Simonsiella muelleri ATCC 29453</name>
    <dbReference type="NCBI Taxonomy" id="641147"/>
    <lineage>
        <taxon>Bacteria</taxon>
        <taxon>Pseudomonadati</taxon>
        <taxon>Pseudomonadota</taxon>
        <taxon>Betaproteobacteria</taxon>
        <taxon>Neisseriales</taxon>
        <taxon>Neisseriaceae</taxon>
        <taxon>Simonsiella</taxon>
    </lineage>
</organism>
<dbReference type="HOGENOM" id="CLU_885348_0_0_4"/>
<keyword evidence="4" id="KW-1185">Reference proteome</keyword>
<accession>V9HMS5</accession>
<feature type="region of interest" description="Disordered" evidence="1">
    <location>
        <begin position="283"/>
        <end position="303"/>
    </location>
</feature>
<gene>
    <name evidence="3" type="ORF">HMPREF9021_00029</name>
</gene>
<dbReference type="EMBL" id="ADCY02000001">
    <property type="protein sequence ID" value="EFG31634.2"/>
    <property type="molecule type" value="Genomic_DNA"/>
</dbReference>
<dbReference type="RefSeq" id="WP_002640961.1">
    <property type="nucleotide sequence ID" value="NZ_JH815300.1"/>
</dbReference>
<keyword evidence="2" id="KW-1133">Transmembrane helix</keyword>
<keyword evidence="2" id="KW-0472">Membrane</keyword>